<dbReference type="AlphaFoldDB" id="A0AAN8T338"/>
<gene>
    <name evidence="2" type="ORF">RDI58_024334</name>
</gene>
<organism evidence="2 3">
    <name type="scientific">Solanum bulbocastanum</name>
    <name type="common">Wild potato</name>
    <dbReference type="NCBI Taxonomy" id="147425"/>
    <lineage>
        <taxon>Eukaryota</taxon>
        <taxon>Viridiplantae</taxon>
        <taxon>Streptophyta</taxon>
        <taxon>Embryophyta</taxon>
        <taxon>Tracheophyta</taxon>
        <taxon>Spermatophyta</taxon>
        <taxon>Magnoliopsida</taxon>
        <taxon>eudicotyledons</taxon>
        <taxon>Gunneridae</taxon>
        <taxon>Pentapetalae</taxon>
        <taxon>asterids</taxon>
        <taxon>lamiids</taxon>
        <taxon>Solanales</taxon>
        <taxon>Solanaceae</taxon>
        <taxon>Solanoideae</taxon>
        <taxon>Solaneae</taxon>
        <taxon>Solanum</taxon>
    </lineage>
</organism>
<dbReference type="Proteomes" id="UP001371456">
    <property type="component" value="Unassembled WGS sequence"/>
</dbReference>
<name>A0AAN8T338_SOLBU</name>
<keyword evidence="3" id="KW-1185">Reference proteome</keyword>
<dbReference type="Pfam" id="PF23467">
    <property type="entry name" value="WWE_5"/>
    <property type="match status" value="1"/>
</dbReference>
<evidence type="ECO:0000259" key="1">
    <source>
        <dbReference type="Pfam" id="PF23467"/>
    </source>
</evidence>
<dbReference type="PANTHER" id="PTHR32263:SF41">
    <property type="entry name" value="INACTIVE POLY [ADP-RIBOSE] POLYMERASE RCD1-LIKE ISOFORM X1"/>
    <property type="match status" value="1"/>
</dbReference>
<feature type="domain" description="RCD1 WWE" evidence="1">
    <location>
        <begin position="3"/>
        <end position="53"/>
    </location>
</feature>
<sequence length="152" mass="17499">MAKKDLRIKIAATEVVFNGNNYVLDLFHMTLLDLNSGTHQPIAWIDEAGECFFLEVFGYCDELHGFLLSYACLPSSKRRITSIIKYRFAICYPPKTNSSYVIGVHLFPTICSEIRWCCFHLLIFSQTNFLCNMDKVEGGHYRCILETSYFGQ</sequence>
<proteinExistence type="predicted"/>
<protein>
    <recommendedName>
        <fullName evidence="1">RCD1 WWE domain-containing protein</fullName>
    </recommendedName>
</protein>
<dbReference type="PANTHER" id="PTHR32263">
    <property type="entry name" value="INACTIVE POLY [ADP-RIBOSE] POLYMERASE SRO4-RELATED"/>
    <property type="match status" value="1"/>
</dbReference>
<evidence type="ECO:0000313" key="3">
    <source>
        <dbReference type="Proteomes" id="UP001371456"/>
    </source>
</evidence>
<reference evidence="2 3" key="1">
    <citation type="submission" date="2024-02" db="EMBL/GenBank/DDBJ databases">
        <title>de novo genome assembly of Solanum bulbocastanum strain 11H21.</title>
        <authorList>
            <person name="Hosaka A.J."/>
        </authorList>
    </citation>
    <scope>NUCLEOTIDE SEQUENCE [LARGE SCALE GENOMIC DNA]</scope>
    <source>
        <tissue evidence="2">Young leaves</tissue>
    </source>
</reference>
<evidence type="ECO:0000313" key="2">
    <source>
        <dbReference type="EMBL" id="KAK6777616.1"/>
    </source>
</evidence>
<accession>A0AAN8T338</accession>
<dbReference type="EMBL" id="JBANQN010000010">
    <property type="protein sequence ID" value="KAK6777616.1"/>
    <property type="molecule type" value="Genomic_DNA"/>
</dbReference>
<dbReference type="InterPro" id="IPR057823">
    <property type="entry name" value="WWE_RCD1"/>
</dbReference>
<comment type="caution">
    <text evidence="2">The sequence shown here is derived from an EMBL/GenBank/DDBJ whole genome shotgun (WGS) entry which is preliminary data.</text>
</comment>
<dbReference type="InterPro" id="IPR044964">
    <property type="entry name" value="RCD1/SRO1-5"/>
</dbReference>